<dbReference type="GO" id="GO:0004497">
    <property type="term" value="F:monooxygenase activity"/>
    <property type="evidence" value="ECO:0007669"/>
    <property type="project" value="UniProtKB-KW"/>
</dbReference>
<evidence type="ECO:0000256" key="7">
    <source>
        <dbReference type="SAM" id="Phobius"/>
    </source>
</evidence>
<feature type="binding site" description="axial binding residue" evidence="5">
    <location>
        <position position="522"/>
    </location>
    <ligand>
        <name>heme</name>
        <dbReference type="ChEBI" id="CHEBI:30413"/>
    </ligand>
    <ligandPart>
        <name>Fe</name>
        <dbReference type="ChEBI" id="CHEBI:18248"/>
    </ligandPart>
</feature>
<keyword evidence="6" id="KW-0503">Monooxygenase</keyword>
<dbReference type="EMBL" id="WVTA01000014">
    <property type="protein sequence ID" value="KAK3202113.1"/>
    <property type="molecule type" value="Genomic_DNA"/>
</dbReference>
<dbReference type="Gene3D" id="1.10.630.10">
    <property type="entry name" value="Cytochrome P450"/>
    <property type="match status" value="1"/>
</dbReference>
<comment type="cofactor">
    <cofactor evidence="1 5">
        <name>heme</name>
        <dbReference type="ChEBI" id="CHEBI:30413"/>
    </cofactor>
</comment>
<evidence type="ECO:0000256" key="2">
    <source>
        <dbReference type="ARBA" id="ARBA00010617"/>
    </source>
</evidence>
<dbReference type="PROSITE" id="PS00086">
    <property type="entry name" value="CYTOCHROME_P450"/>
    <property type="match status" value="1"/>
</dbReference>
<protein>
    <recommendedName>
        <fullName evidence="10">Cytochrome P450 monooxygenase</fullName>
    </recommendedName>
</protein>
<dbReference type="PANTHER" id="PTHR24305:SF232">
    <property type="entry name" value="P450, PUTATIVE (EUROFUNG)-RELATED"/>
    <property type="match status" value="1"/>
</dbReference>
<keyword evidence="7" id="KW-1133">Transmembrane helix</keyword>
<evidence type="ECO:0008006" key="10">
    <source>
        <dbReference type="Google" id="ProtNLM"/>
    </source>
</evidence>
<comment type="caution">
    <text evidence="8">The sequence shown here is derived from an EMBL/GenBank/DDBJ whole genome shotgun (WGS) entry which is preliminary data.</text>
</comment>
<keyword evidence="7" id="KW-0472">Membrane</keyword>
<evidence type="ECO:0000313" key="9">
    <source>
        <dbReference type="Proteomes" id="UP001280581"/>
    </source>
</evidence>
<keyword evidence="5 6" id="KW-0349">Heme</keyword>
<keyword evidence="6" id="KW-0560">Oxidoreductase</keyword>
<dbReference type="InterPro" id="IPR050121">
    <property type="entry name" value="Cytochrome_P450_monoxygenase"/>
</dbReference>
<evidence type="ECO:0000256" key="4">
    <source>
        <dbReference type="ARBA" id="ARBA00023004"/>
    </source>
</evidence>
<dbReference type="PANTHER" id="PTHR24305">
    <property type="entry name" value="CYTOCHROME P450"/>
    <property type="match status" value="1"/>
</dbReference>
<gene>
    <name evidence="8" type="ORF">GRF29_161g145402</name>
</gene>
<dbReference type="InterPro" id="IPR036396">
    <property type="entry name" value="Cyt_P450_sf"/>
</dbReference>
<comment type="similarity">
    <text evidence="2 6">Belongs to the cytochrome P450 family.</text>
</comment>
<evidence type="ECO:0000256" key="5">
    <source>
        <dbReference type="PIRSR" id="PIRSR602401-1"/>
    </source>
</evidence>
<keyword evidence="9" id="KW-1185">Reference proteome</keyword>
<name>A0AAN6LPN1_9PLEO</name>
<dbReference type="PRINTS" id="PR00463">
    <property type="entry name" value="EP450I"/>
</dbReference>
<dbReference type="AlphaFoldDB" id="A0AAN6LPN1"/>
<feature type="transmembrane region" description="Helical" evidence="7">
    <location>
        <begin position="12"/>
        <end position="32"/>
    </location>
</feature>
<dbReference type="PRINTS" id="PR00385">
    <property type="entry name" value="P450"/>
</dbReference>
<accession>A0AAN6LPN1</accession>
<dbReference type="InterPro" id="IPR017972">
    <property type="entry name" value="Cyt_P450_CS"/>
</dbReference>
<evidence type="ECO:0000313" key="8">
    <source>
        <dbReference type="EMBL" id="KAK3202113.1"/>
    </source>
</evidence>
<dbReference type="InterPro" id="IPR001128">
    <property type="entry name" value="Cyt_P450"/>
</dbReference>
<reference evidence="8 9" key="1">
    <citation type="submission" date="2021-02" db="EMBL/GenBank/DDBJ databases">
        <title>Genome assembly of Pseudopithomyces chartarum.</title>
        <authorList>
            <person name="Jauregui R."/>
            <person name="Singh J."/>
            <person name="Voisey C."/>
        </authorList>
    </citation>
    <scope>NUCLEOTIDE SEQUENCE [LARGE SCALE GENOMIC DNA]</scope>
    <source>
        <strain evidence="8 9">AGR01</strain>
    </source>
</reference>
<dbReference type="GO" id="GO:0005506">
    <property type="term" value="F:iron ion binding"/>
    <property type="evidence" value="ECO:0007669"/>
    <property type="project" value="InterPro"/>
</dbReference>
<keyword evidence="4 5" id="KW-0408">Iron</keyword>
<dbReference type="Proteomes" id="UP001280581">
    <property type="component" value="Unassembled WGS sequence"/>
</dbReference>
<dbReference type="SUPFAM" id="SSF48264">
    <property type="entry name" value="Cytochrome P450"/>
    <property type="match status" value="1"/>
</dbReference>
<evidence type="ECO:0000256" key="6">
    <source>
        <dbReference type="RuleBase" id="RU000461"/>
    </source>
</evidence>
<keyword evidence="7" id="KW-0812">Transmembrane</keyword>
<sequence length="596" mass="68561">MENILVLEGTWPNTLAIVFILTGSLYLLYWAALPKPIPGIPYNQVSAKRLAGDIPEFIREKDGLRFWMRDQFIVHNSPVVQIFVAPFKRPWVLVSDFRESQDMTMRRTKEFDRSGLTYDSFGALAPTSYICMRTDQPLFRHNRALLKDLMTTSFLHQVSAPEIYEKSCALLDLWSMKMEKAQGNPFQADEDIHLAALDVMMAVTFDFPKSDTMVLKQINQLEDRAFPSVSSEGVAEFSRVDLDPELDAWLYLTRSIGVGFQSPVPAFAHWWYLQSRKSKRMIRLKNAMIRRNIDVAMKRLKEKQENQNMRCAVDQILHQETVLAEKYGVQPNYHKKAIYDELFIYIVGGYDTTSITLTWWTKYIASHQDYQTRLRNELQSFHSLALSENRLPSVEEITNSHIPYLEAFVEETMRCSHIVPAVIRETVVDSPILGHMVPKGTHLWLFSSGPSFMRPAFDISEEIRSETSQQVKDRVGTWSDDDIYKFKPERWLKKHSDNDGEREVFDHNAGPHMAFGHGPRSCFGRKLAYLETRIVVTLLVWNFEFLKAGGALDDLSPIDTFMGIPSQQQQRLKAVGEGEVDITSATDIETMPLHLS</sequence>
<organism evidence="8 9">
    <name type="scientific">Pseudopithomyces chartarum</name>
    <dbReference type="NCBI Taxonomy" id="1892770"/>
    <lineage>
        <taxon>Eukaryota</taxon>
        <taxon>Fungi</taxon>
        <taxon>Dikarya</taxon>
        <taxon>Ascomycota</taxon>
        <taxon>Pezizomycotina</taxon>
        <taxon>Dothideomycetes</taxon>
        <taxon>Pleosporomycetidae</taxon>
        <taxon>Pleosporales</taxon>
        <taxon>Massarineae</taxon>
        <taxon>Didymosphaeriaceae</taxon>
        <taxon>Pseudopithomyces</taxon>
    </lineage>
</organism>
<proteinExistence type="inferred from homology"/>
<keyword evidence="3 5" id="KW-0479">Metal-binding</keyword>
<dbReference type="GO" id="GO:0016705">
    <property type="term" value="F:oxidoreductase activity, acting on paired donors, with incorporation or reduction of molecular oxygen"/>
    <property type="evidence" value="ECO:0007669"/>
    <property type="project" value="InterPro"/>
</dbReference>
<evidence type="ECO:0000256" key="1">
    <source>
        <dbReference type="ARBA" id="ARBA00001971"/>
    </source>
</evidence>
<evidence type="ECO:0000256" key="3">
    <source>
        <dbReference type="ARBA" id="ARBA00022723"/>
    </source>
</evidence>
<dbReference type="GO" id="GO:0020037">
    <property type="term" value="F:heme binding"/>
    <property type="evidence" value="ECO:0007669"/>
    <property type="project" value="InterPro"/>
</dbReference>
<dbReference type="InterPro" id="IPR002401">
    <property type="entry name" value="Cyt_P450_E_grp-I"/>
</dbReference>
<dbReference type="Pfam" id="PF00067">
    <property type="entry name" value="p450"/>
    <property type="match status" value="2"/>
</dbReference>